<dbReference type="InterPro" id="IPR044822">
    <property type="entry name" value="Myb_DNA-bind_4"/>
</dbReference>
<keyword evidence="3" id="KW-1185">Reference proteome</keyword>
<dbReference type="Pfam" id="PF13837">
    <property type="entry name" value="Myb_DNA-bind_4"/>
    <property type="match status" value="1"/>
</dbReference>
<evidence type="ECO:0000313" key="2">
    <source>
        <dbReference type="EMBL" id="CAH2277037.1"/>
    </source>
</evidence>
<proteinExistence type="predicted"/>
<evidence type="ECO:0000259" key="1">
    <source>
        <dbReference type="Pfam" id="PF13837"/>
    </source>
</evidence>
<organism evidence="2 3">
    <name type="scientific">Pelobates cultripes</name>
    <name type="common">Western spadefoot toad</name>
    <dbReference type="NCBI Taxonomy" id="61616"/>
    <lineage>
        <taxon>Eukaryota</taxon>
        <taxon>Metazoa</taxon>
        <taxon>Chordata</taxon>
        <taxon>Craniata</taxon>
        <taxon>Vertebrata</taxon>
        <taxon>Euteleostomi</taxon>
        <taxon>Amphibia</taxon>
        <taxon>Batrachia</taxon>
        <taxon>Anura</taxon>
        <taxon>Pelobatoidea</taxon>
        <taxon>Pelobatidae</taxon>
        <taxon>Pelobates</taxon>
    </lineage>
</organism>
<accession>A0AAD1RTU2</accession>
<dbReference type="Proteomes" id="UP001295444">
    <property type="component" value="Chromosome 03"/>
</dbReference>
<feature type="domain" description="Myb/SANT-like DNA-binding" evidence="1">
    <location>
        <begin position="7"/>
        <end position="93"/>
    </location>
</feature>
<dbReference type="Gene3D" id="1.10.10.60">
    <property type="entry name" value="Homeodomain-like"/>
    <property type="match status" value="1"/>
</dbReference>
<dbReference type="PANTHER" id="PTHR47595">
    <property type="entry name" value="HEAT SHOCK 70 KDA PROTEIN 14"/>
    <property type="match status" value="1"/>
</dbReference>
<name>A0AAD1RTU2_PELCU</name>
<dbReference type="AlphaFoldDB" id="A0AAD1RTU2"/>
<protein>
    <recommendedName>
        <fullName evidence="1">Myb/SANT-like DNA-binding domain-containing protein</fullName>
    </recommendedName>
</protein>
<evidence type="ECO:0000313" key="3">
    <source>
        <dbReference type="Proteomes" id="UP001295444"/>
    </source>
</evidence>
<gene>
    <name evidence="2" type="ORF">PECUL_23A013708</name>
</gene>
<dbReference type="EMBL" id="OW240914">
    <property type="protein sequence ID" value="CAH2277037.1"/>
    <property type="molecule type" value="Genomic_DNA"/>
</dbReference>
<dbReference type="PANTHER" id="PTHR47595:SF1">
    <property type="entry name" value="MYB_SANT-LIKE DNA-BINDING DOMAIN-CONTAINING PROTEIN"/>
    <property type="match status" value="1"/>
</dbReference>
<reference evidence="2" key="1">
    <citation type="submission" date="2022-03" db="EMBL/GenBank/DDBJ databases">
        <authorList>
            <person name="Alioto T."/>
            <person name="Alioto T."/>
            <person name="Gomez Garrido J."/>
        </authorList>
    </citation>
    <scope>NUCLEOTIDE SEQUENCE</scope>
</reference>
<sequence length="219" mass="24730">MPANNSKVWSAQELSTFLTITGDSAIQSDGSVRNEKGYKDISQWMAAEGFERTLVQCRVKLKRLKGQYKKIKDANSRSGNSQSTWRWYDAMDPICGHRPANQGREGGLDSASALLKYIMEPDHTVEGLCNDASTCSDIGPSTSFSSTNTMASTPTQLRPMHTLVRHDDQSASFTEEMWAADERHQERMENLSERRFQALRQDAQEVRCQEAEITLQQME</sequence>